<evidence type="ECO:0000256" key="5">
    <source>
        <dbReference type="SAM" id="SignalP"/>
    </source>
</evidence>
<keyword evidence="4" id="KW-0798">TonB box</keyword>
<dbReference type="EMBL" id="JBHSCX010000003">
    <property type="protein sequence ID" value="MFC4361292.1"/>
    <property type="molecule type" value="Genomic_DNA"/>
</dbReference>
<dbReference type="NCBIfam" id="TIGR01782">
    <property type="entry name" value="TonB-Xanth-Caul"/>
    <property type="match status" value="1"/>
</dbReference>
<evidence type="ECO:0000256" key="2">
    <source>
        <dbReference type="ARBA" id="ARBA00023136"/>
    </source>
</evidence>
<dbReference type="InterPro" id="IPR000531">
    <property type="entry name" value="Beta-barrel_TonB"/>
</dbReference>
<comment type="subcellular location">
    <subcellularLocation>
        <location evidence="1 4">Cell outer membrane</location>
    </subcellularLocation>
</comment>
<evidence type="ECO:0000313" key="9">
    <source>
        <dbReference type="Proteomes" id="UP001595840"/>
    </source>
</evidence>
<gene>
    <name evidence="8" type="ORF">ACFOX3_03200</name>
</gene>
<dbReference type="Gene3D" id="2.40.170.20">
    <property type="entry name" value="TonB-dependent receptor, beta-barrel domain"/>
    <property type="match status" value="1"/>
</dbReference>
<feature type="domain" description="TonB-dependent receptor-like beta-barrel" evidence="6">
    <location>
        <begin position="418"/>
        <end position="935"/>
    </location>
</feature>
<dbReference type="InterPro" id="IPR012910">
    <property type="entry name" value="Plug_dom"/>
</dbReference>
<comment type="similarity">
    <text evidence="4">Belongs to the TonB-dependent receptor family.</text>
</comment>
<dbReference type="SUPFAM" id="SSF56935">
    <property type="entry name" value="Porins"/>
    <property type="match status" value="1"/>
</dbReference>
<feature type="chain" id="PRO_5045731115" evidence="5">
    <location>
        <begin position="38"/>
        <end position="972"/>
    </location>
</feature>
<evidence type="ECO:0000259" key="7">
    <source>
        <dbReference type="Pfam" id="PF07715"/>
    </source>
</evidence>
<dbReference type="PANTHER" id="PTHR40980:SF3">
    <property type="entry name" value="TONB-DEPENDENT RECEPTOR-LIKE BETA-BARREL DOMAIN-CONTAINING PROTEIN"/>
    <property type="match status" value="1"/>
</dbReference>
<evidence type="ECO:0000256" key="4">
    <source>
        <dbReference type="RuleBase" id="RU003357"/>
    </source>
</evidence>
<dbReference type="Pfam" id="PF00593">
    <property type="entry name" value="TonB_dep_Rec_b-barrel"/>
    <property type="match status" value="1"/>
</dbReference>
<dbReference type="InterPro" id="IPR036942">
    <property type="entry name" value="Beta-barrel_TonB_sf"/>
</dbReference>
<dbReference type="Pfam" id="PF07715">
    <property type="entry name" value="Plug"/>
    <property type="match status" value="1"/>
</dbReference>
<reference evidence="9" key="1">
    <citation type="journal article" date="2019" name="Int. J. Syst. Evol. Microbiol.">
        <title>The Global Catalogue of Microorganisms (GCM) 10K type strain sequencing project: providing services to taxonomists for standard genome sequencing and annotation.</title>
        <authorList>
            <consortium name="The Broad Institute Genomics Platform"/>
            <consortium name="The Broad Institute Genome Sequencing Center for Infectious Disease"/>
            <person name="Wu L."/>
            <person name="Ma J."/>
        </authorList>
    </citation>
    <scope>NUCLEOTIDE SEQUENCE [LARGE SCALE GENOMIC DNA]</scope>
    <source>
        <strain evidence="9">CECT 8570</strain>
    </source>
</reference>
<evidence type="ECO:0000313" key="8">
    <source>
        <dbReference type="EMBL" id="MFC4361292.1"/>
    </source>
</evidence>
<organism evidence="8 9">
    <name type="scientific">Simiduia curdlanivorans</name>
    <dbReference type="NCBI Taxonomy" id="1492769"/>
    <lineage>
        <taxon>Bacteria</taxon>
        <taxon>Pseudomonadati</taxon>
        <taxon>Pseudomonadota</taxon>
        <taxon>Gammaproteobacteria</taxon>
        <taxon>Cellvibrionales</taxon>
        <taxon>Cellvibrionaceae</taxon>
        <taxon>Simiduia</taxon>
    </lineage>
</organism>
<dbReference type="Gene3D" id="2.170.130.10">
    <property type="entry name" value="TonB-dependent receptor, plug domain"/>
    <property type="match status" value="1"/>
</dbReference>
<dbReference type="RefSeq" id="WP_290259960.1">
    <property type="nucleotide sequence ID" value="NZ_JAUFQG010000004.1"/>
</dbReference>
<dbReference type="InterPro" id="IPR037066">
    <property type="entry name" value="Plug_dom_sf"/>
</dbReference>
<accession>A0ABV8V2D6</accession>
<dbReference type="PANTHER" id="PTHR40980">
    <property type="entry name" value="PLUG DOMAIN-CONTAINING PROTEIN"/>
    <property type="match status" value="1"/>
</dbReference>
<keyword evidence="9" id="KW-1185">Reference proteome</keyword>
<feature type="domain" description="TonB-dependent receptor plug" evidence="7">
    <location>
        <begin position="64"/>
        <end position="174"/>
    </location>
</feature>
<comment type="caution">
    <text evidence="8">The sequence shown here is derived from an EMBL/GenBank/DDBJ whole genome shotgun (WGS) entry which is preliminary data.</text>
</comment>
<name>A0ABV8V2D6_9GAMM</name>
<proteinExistence type="inferred from homology"/>
<evidence type="ECO:0000259" key="6">
    <source>
        <dbReference type="Pfam" id="PF00593"/>
    </source>
</evidence>
<dbReference type="Proteomes" id="UP001595840">
    <property type="component" value="Unassembled WGS sequence"/>
</dbReference>
<keyword evidence="3" id="KW-0998">Cell outer membrane</keyword>
<feature type="signal peptide" evidence="5">
    <location>
        <begin position="1"/>
        <end position="37"/>
    </location>
</feature>
<keyword evidence="5" id="KW-0732">Signal</keyword>
<sequence length="972" mass="107132">MSNLAHSTAFSRPQKTTYFKRTTLAACIIAASSGAWAQSASEAQLEEVVVQGVRGALQNAQEMKRDSATVVDAISASDINALPDKSVLEALQRVPGVSIERFAAADDPDHYTIEGSGITLRGMPQTRSEFNGRDSFSANSGRGLSFQDVPPELMGAVEVYKNHTADMIEGGISGTINLNTRKPFDSEEQQIALNGALNYTDFADETSPDLSALFSDRWDTDVGEFGLLVSLANSKLKNRYDSVQNGVNTLNSVTGVGERWTPINVAVRTTDQERERKGGNIVVQWANPAETTQATVEYMRSDATQSWVENGIQSDDVVGTASADSVYNDIQFVSGTLTLDGDNTYNSFTRKSDKRSLVEDFSFNLLLTPNDKWTIELDAQYVKASTEVTDLNVFGALATDAYVNLDRNIPDIRFTAPASSSQTDSEYFSDPANYFYRAAMDHLEDSDGNEKAFKMDVEYHIDDGWFRSVKGGVRAADRSQTTRWAKYNWGVLSESWAGGRKYFDGVHDTDPWNGIREDGTYDAPTYYNKDLDNFHRGETVGVNGNTILVPGEQLVSSYQNFLTGLSGFGFASLGTRNGVVENYYLPVEINDTDEQNRAAYLMLNFGSPDDVWVGNIGVRYVSVTNKTTGGSAFPDLTNNALPLPADDLAFSNGASYPSTESAQSDQWLPSVNLKYNFHEDWLARISIAKAVSYPDLGNLRNFMSVSAIVEGQDTNDDDIDDTAVVNEYRASAGNPFLKPMEAINYDATVEWYFDDVGAVTAGLFYKDMSNFFASGSYPRYMTNNGVTKVVDVEGPINTGEASIKGFELAYQQFFDNLPGAWSGLGMQANYTFVSASDVPNQNLNPAKGDEPVQATTFDNLPLQGMSKHTYNLVGIYEYADVAARLAWNWRSDYLLTTRDVITKAPIYNQAGGQLDGSVFYNISDNFKVGIEASNLLNEITKTKMQVDQEGTQIDRSWFVNDRRFALVLRANF</sequence>
<keyword evidence="8" id="KW-0675">Receptor</keyword>
<dbReference type="InterPro" id="IPR010104">
    <property type="entry name" value="TonB_rcpt_bac"/>
</dbReference>
<keyword evidence="2 4" id="KW-0472">Membrane</keyword>
<protein>
    <submittedName>
        <fullName evidence="8">TonB-dependent receptor</fullName>
    </submittedName>
</protein>
<evidence type="ECO:0000256" key="3">
    <source>
        <dbReference type="ARBA" id="ARBA00023237"/>
    </source>
</evidence>
<evidence type="ECO:0000256" key="1">
    <source>
        <dbReference type="ARBA" id="ARBA00004442"/>
    </source>
</evidence>